<evidence type="ECO:0000313" key="3">
    <source>
        <dbReference type="Proteomes" id="UP000315677"/>
    </source>
</evidence>
<sequence>MTCGTRSLGTRQDHCRGPRSRRILASAATTVARQRRTVMADLAYALLLTGGFALLVLTLRGLQRL</sequence>
<protein>
    <submittedName>
        <fullName evidence="2">Uncharacterized protein</fullName>
    </submittedName>
</protein>
<accession>A0A543DIX7</accession>
<evidence type="ECO:0000313" key="2">
    <source>
        <dbReference type="EMBL" id="TQM09288.1"/>
    </source>
</evidence>
<keyword evidence="1" id="KW-1133">Transmembrane helix</keyword>
<feature type="transmembrane region" description="Helical" evidence="1">
    <location>
        <begin position="42"/>
        <end position="62"/>
    </location>
</feature>
<comment type="caution">
    <text evidence="2">The sequence shown here is derived from an EMBL/GenBank/DDBJ whole genome shotgun (WGS) entry which is preliminary data.</text>
</comment>
<organism evidence="2 3">
    <name type="scientific">Pseudonocardia kunmingensis</name>
    <dbReference type="NCBI Taxonomy" id="630975"/>
    <lineage>
        <taxon>Bacteria</taxon>
        <taxon>Bacillati</taxon>
        <taxon>Actinomycetota</taxon>
        <taxon>Actinomycetes</taxon>
        <taxon>Pseudonocardiales</taxon>
        <taxon>Pseudonocardiaceae</taxon>
        <taxon>Pseudonocardia</taxon>
    </lineage>
</organism>
<keyword evidence="1" id="KW-0472">Membrane</keyword>
<keyword evidence="3" id="KW-1185">Reference proteome</keyword>
<gene>
    <name evidence="2" type="ORF">FB558_5040</name>
</gene>
<keyword evidence="1" id="KW-0812">Transmembrane</keyword>
<dbReference type="Proteomes" id="UP000315677">
    <property type="component" value="Unassembled WGS sequence"/>
</dbReference>
<evidence type="ECO:0000256" key="1">
    <source>
        <dbReference type="SAM" id="Phobius"/>
    </source>
</evidence>
<reference evidence="2 3" key="1">
    <citation type="submission" date="2019-06" db="EMBL/GenBank/DDBJ databases">
        <title>Sequencing the genomes of 1000 actinobacteria strains.</title>
        <authorList>
            <person name="Klenk H.-P."/>
        </authorList>
    </citation>
    <scope>NUCLEOTIDE SEQUENCE [LARGE SCALE GENOMIC DNA]</scope>
    <source>
        <strain evidence="2 3">DSM 45301</strain>
    </source>
</reference>
<name>A0A543DIX7_9PSEU</name>
<dbReference type="AlphaFoldDB" id="A0A543DIX7"/>
<dbReference type="EMBL" id="VFPA01000003">
    <property type="protein sequence ID" value="TQM09288.1"/>
    <property type="molecule type" value="Genomic_DNA"/>
</dbReference>
<proteinExistence type="predicted"/>